<evidence type="ECO:0000313" key="2">
    <source>
        <dbReference type="EMBL" id="CAL6058004.1"/>
    </source>
</evidence>
<name>A0AA86Q479_9EUKA</name>
<dbReference type="Proteomes" id="UP001642409">
    <property type="component" value="Unassembled WGS sequence"/>
</dbReference>
<reference evidence="2 3" key="2">
    <citation type="submission" date="2024-07" db="EMBL/GenBank/DDBJ databases">
        <authorList>
            <person name="Akdeniz Z."/>
        </authorList>
    </citation>
    <scope>NUCLEOTIDE SEQUENCE [LARGE SCALE GENOMIC DNA]</scope>
</reference>
<reference evidence="1" key="1">
    <citation type="submission" date="2023-06" db="EMBL/GenBank/DDBJ databases">
        <authorList>
            <person name="Kurt Z."/>
        </authorList>
    </citation>
    <scope>NUCLEOTIDE SEQUENCE</scope>
</reference>
<keyword evidence="3" id="KW-1185">Reference proteome</keyword>
<dbReference type="EMBL" id="CATOUU010000742">
    <property type="protein sequence ID" value="CAI9945304.1"/>
    <property type="molecule type" value="Genomic_DNA"/>
</dbReference>
<dbReference type="EMBL" id="CAXDID020000217">
    <property type="protein sequence ID" value="CAL6058004.1"/>
    <property type="molecule type" value="Genomic_DNA"/>
</dbReference>
<accession>A0AA86Q479</accession>
<evidence type="ECO:0000313" key="1">
    <source>
        <dbReference type="EMBL" id="CAI9945304.1"/>
    </source>
</evidence>
<gene>
    <name evidence="1" type="ORF">HINF_LOCUS32949</name>
    <name evidence="2" type="ORF">HINF_LOCUS47894</name>
</gene>
<comment type="caution">
    <text evidence="1">The sequence shown here is derived from an EMBL/GenBank/DDBJ whole genome shotgun (WGS) entry which is preliminary data.</text>
</comment>
<dbReference type="AlphaFoldDB" id="A0AA86Q479"/>
<protein>
    <submittedName>
        <fullName evidence="2">Hypothetical_protein</fullName>
    </submittedName>
</protein>
<sequence>MDEEVKLQLKLENHSRLGDTAHRRYPKNCIDYGTQEACCNKRKWQVDEMVISYIKPNLQHQQSKFFTVDNNQFPYCIEQILRQKFASYDILQKHLQATHNQSEDTYGYDGNISNIPESLVALAAEVRLTYIGVSKTNDHSRELTVPVQKTELVQTKVK</sequence>
<evidence type="ECO:0000313" key="3">
    <source>
        <dbReference type="Proteomes" id="UP001642409"/>
    </source>
</evidence>
<proteinExistence type="predicted"/>
<organism evidence="1">
    <name type="scientific">Hexamita inflata</name>
    <dbReference type="NCBI Taxonomy" id="28002"/>
    <lineage>
        <taxon>Eukaryota</taxon>
        <taxon>Metamonada</taxon>
        <taxon>Diplomonadida</taxon>
        <taxon>Hexamitidae</taxon>
        <taxon>Hexamitinae</taxon>
        <taxon>Hexamita</taxon>
    </lineage>
</organism>